<organism evidence="2">
    <name type="scientific">Anopheles marajoara</name>
    <dbReference type="NCBI Taxonomy" id="58244"/>
    <lineage>
        <taxon>Eukaryota</taxon>
        <taxon>Metazoa</taxon>
        <taxon>Ecdysozoa</taxon>
        <taxon>Arthropoda</taxon>
        <taxon>Hexapoda</taxon>
        <taxon>Insecta</taxon>
        <taxon>Pterygota</taxon>
        <taxon>Neoptera</taxon>
        <taxon>Endopterygota</taxon>
        <taxon>Diptera</taxon>
        <taxon>Nematocera</taxon>
        <taxon>Culicoidea</taxon>
        <taxon>Culicidae</taxon>
        <taxon>Anophelinae</taxon>
        <taxon>Anopheles</taxon>
    </lineage>
</organism>
<proteinExistence type="predicted"/>
<protein>
    <submittedName>
        <fullName evidence="2">Putative secreted protein</fullName>
    </submittedName>
</protein>
<evidence type="ECO:0000256" key="1">
    <source>
        <dbReference type="SAM" id="SignalP"/>
    </source>
</evidence>
<name>A0A2M4C6R6_9DIPT</name>
<sequence length="209" mass="23876">MTIFFVIIFIIVLRSKAAKHFGRYGLPFDRYLLANVLFFSRVVSLRSCLFFVFIFVIVDVDLVRINDTIFLCTATLRFSAHEHYVSTTGTDGSNGTGCRFRGFDLQRTHCIFRWFTAGNGGVDQGRRHHVDLGVVRCLYRAFDTQHLSHRVLVTVADFELFPRLPEVGRYARIAHLAAVRVDRSGTIDFAELGFHLGKQHAHLARIALR</sequence>
<evidence type="ECO:0000313" key="2">
    <source>
        <dbReference type="EMBL" id="MBW60658.1"/>
    </source>
</evidence>
<accession>A0A2M4C6R6</accession>
<dbReference type="AlphaFoldDB" id="A0A2M4C6R6"/>
<dbReference type="EMBL" id="GGFJ01011517">
    <property type="protein sequence ID" value="MBW60658.1"/>
    <property type="molecule type" value="Transcribed_RNA"/>
</dbReference>
<keyword evidence="1" id="KW-0732">Signal</keyword>
<feature type="signal peptide" evidence="1">
    <location>
        <begin position="1"/>
        <end position="17"/>
    </location>
</feature>
<reference evidence="2" key="1">
    <citation type="submission" date="2018-01" db="EMBL/GenBank/DDBJ databases">
        <title>An insight into the sialome of Amazonian anophelines.</title>
        <authorList>
            <person name="Ribeiro J.M."/>
            <person name="Scarpassa V."/>
            <person name="Calvo E."/>
        </authorList>
    </citation>
    <scope>NUCLEOTIDE SEQUENCE</scope>
    <source>
        <tissue evidence="2">Salivary glands</tissue>
    </source>
</reference>
<feature type="chain" id="PRO_5014992757" evidence="1">
    <location>
        <begin position="18"/>
        <end position="209"/>
    </location>
</feature>